<gene>
    <name evidence="1" type="ORF">BDR25DRAFT_295920</name>
</gene>
<dbReference type="Proteomes" id="UP000799755">
    <property type="component" value="Unassembled WGS sequence"/>
</dbReference>
<evidence type="ECO:0000313" key="2">
    <source>
        <dbReference type="Proteomes" id="UP000799755"/>
    </source>
</evidence>
<reference evidence="1" key="1">
    <citation type="journal article" date="2020" name="Stud. Mycol.">
        <title>101 Dothideomycetes genomes: a test case for predicting lifestyles and emergence of pathogens.</title>
        <authorList>
            <person name="Haridas S."/>
            <person name="Albert R."/>
            <person name="Binder M."/>
            <person name="Bloem J."/>
            <person name="Labutti K."/>
            <person name="Salamov A."/>
            <person name="Andreopoulos B."/>
            <person name="Baker S."/>
            <person name="Barry K."/>
            <person name="Bills G."/>
            <person name="Bluhm B."/>
            <person name="Cannon C."/>
            <person name="Castanera R."/>
            <person name="Culley D."/>
            <person name="Daum C."/>
            <person name="Ezra D."/>
            <person name="Gonzalez J."/>
            <person name="Henrissat B."/>
            <person name="Kuo A."/>
            <person name="Liang C."/>
            <person name="Lipzen A."/>
            <person name="Lutzoni F."/>
            <person name="Magnuson J."/>
            <person name="Mondo S."/>
            <person name="Nolan M."/>
            <person name="Ohm R."/>
            <person name="Pangilinan J."/>
            <person name="Park H.-J."/>
            <person name="Ramirez L."/>
            <person name="Alfaro M."/>
            <person name="Sun H."/>
            <person name="Tritt A."/>
            <person name="Yoshinaga Y."/>
            <person name="Zwiers L.-H."/>
            <person name="Turgeon B."/>
            <person name="Goodwin S."/>
            <person name="Spatafora J."/>
            <person name="Crous P."/>
            <person name="Grigoriev I."/>
        </authorList>
    </citation>
    <scope>NUCLEOTIDE SEQUENCE</scope>
    <source>
        <strain evidence="1">ATCC 200398</strain>
    </source>
</reference>
<comment type="caution">
    <text evidence="1">The sequence shown here is derived from an EMBL/GenBank/DDBJ whole genome shotgun (WGS) entry which is preliminary data.</text>
</comment>
<proteinExistence type="predicted"/>
<sequence length="305" mass="33264">MADQTDPDYWTKQVLFTKSYHRDVYPAIDPKNPSNSAAGKIVLITGASEGLGKGIAFAFAAAGAAGVVITARRDKLLQTTAQTIREKSPKTEVVAVACDVTDEEATKSLFESIKQKFGKLDIVVANAGGVSQGKSAFPKIGDFETRAWWNDFEINVRGTHLTSHHYITTFGPQGTIIGLTSGAASISIPGMSSYIIAKLAIIRIMELLHVEYPDLRTFSFNPGIVNTPQIMDAFAPYAHDTPELGGAMCCWLATGRAEFMRGRYVGVNFDVEVLEKHKEEIVEKNLLKTKFLNVDLGLEGYALLE</sequence>
<accession>A0ACB6QG36</accession>
<name>A0ACB6QG36_9PLEO</name>
<organism evidence="1 2">
    <name type="scientific">Lindgomyces ingoldianus</name>
    <dbReference type="NCBI Taxonomy" id="673940"/>
    <lineage>
        <taxon>Eukaryota</taxon>
        <taxon>Fungi</taxon>
        <taxon>Dikarya</taxon>
        <taxon>Ascomycota</taxon>
        <taxon>Pezizomycotina</taxon>
        <taxon>Dothideomycetes</taxon>
        <taxon>Pleosporomycetidae</taxon>
        <taxon>Pleosporales</taxon>
        <taxon>Lindgomycetaceae</taxon>
        <taxon>Lindgomyces</taxon>
    </lineage>
</organism>
<protein>
    <submittedName>
        <fullName evidence="1">NAD(P)-binding protein</fullName>
    </submittedName>
</protein>
<dbReference type="EMBL" id="MU003532">
    <property type="protein sequence ID" value="KAF2465096.1"/>
    <property type="molecule type" value="Genomic_DNA"/>
</dbReference>
<keyword evidence="2" id="KW-1185">Reference proteome</keyword>
<evidence type="ECO:0000313" key="1">
    <source>
        <dbReference type="EMBL" id="KAF2465096.1"/>
    </source>
</evidence>